<evidence type="ECO:0000313" key="3">
    <source>
        <dbReference type="Proteomes" id="UP000054549"/>
    </source>
</evidence>
<dbReference type="AlphaFoldDB" id="A0A0C2WJ33"/>
<organism evidence="2 3">
    <name type="scientific">Amanita muscaria (strain Koide BX008)</name>
    <dbReference type="NCBI Taxonomy" id="946122"/>
    <lineage>
        <taxon>Eukaryota</taxon>
        <taxon>Fungi</taxon>
        <taxon>Dikarya</taxon>
        <taxon>Basidiomycota</taxon>
        <taxon>Agaricomycotina</taxon>
        <taxon>Agaricomycetes</taxon>
        <taxon>Agaricomycetidae</taxon>
        <taxon>Agaricales</taxon>
        <taxon>Pluteineae</taxon>
        <taxon>Amanitaceae</taxon>
        <taxon>Amanita</taxon>
    </lineage>
</organism>
<feature type="compositionally biased region" description="Basic residues" evidence="1">
    <location>
        <begin position="161"/>
        <end position="184"/>
    </location>
</feature>
<sequence>MDQPTPPQQDLNLTNPPQEPPPHEKINASTRGSKSYHTSVAGENHLDGNIGTQDKYQLKQPPPRPTPLTAQHRSRGKTRGQGSNRPDERQDEMATEYNQTEQGKKKLTETSQHTRPPIRATYDPGNCKANRHQQRTTMSPGTSKPPEPGQESTPQQDAKHNEKHSKQRHHNGTKRKTKGTKKTRQSLSANVN</sequence>
<feature type="compositionally biased region" description="Polar residues" evidence="1">
    <location>
        <begin position="27"/>
        <end position="38"/>
    </location>
</feature>
<evidence type="ECO:0000313" key="2">
    <source>
        <dbReference type="EMBL" id="KIL61512.1"/>
    </source>
</evidence>
<name>A0A0C2WJ33_AMAMK</name>
<dbReference type="InParanoid" id="A0A0C2WJ33"/>
<gene>
    <name evidence="2" type="ORF">M378DRAFT_13444</name>
</gene>
<reference evidence="2 3" key="1">
    <citation type="submission" date="2014-04" db="EMBL/GenBank/DDBJ databases">
        <title>Evolutionary Origins and Diversification of the Mycorrhizal Mutualists.</title>
        <authorList>
            <consortium name="DOE Joint Genome Institute"/>
            <consortium name="Mycorrhizal Genomics Consortium"/>
            <person name="Kohler A."/>
            <person name="Kuo A."/>
            <person name="Nagy L.G."/>
            <person name="Floudas D."/>
            <person name="Copeland A."/>
            <person name="Barry K.W."/>
            <person name="Cichocki N."/>
            <person name="Veneault-Fourrey C."/>
            <person name="LaButti K."/>
            <person name="Lindquist E.A."/>
            <person name="Lipzen A."/>
            <person name="Lundell T."/>
            <person name="Morin E."/>
            <person name="Murat C."/>
            <person name="Riley R."/>
            <person name="Ohm R."/>
            <person name="Sun H."/>
            <person name="Tunlid A."/>
            <person name="Henrissat B."/>
            <person name="Grigoriev I.V."/>
            <person name="Hibbett D.S."/>
            <person name="Martin F."/>
        </authorList>
    </citation>
    <scope>NUCLEOTIDE SEQUENCE [LARGE SCALE GENOMIC DNA]</scope>
    <source>
        <strain evidence="2 3">Koide BX008</strain>
    </source>
</reference>
<keyword evidence="3" id="KW-1185">Reference proteome</keyword>
<dbReference type="EMBL" id="KN818283">
    <property type="protein sequence ID" value="KIL61512.1"/>
    <property type="molecule type" value="Genomic_DNA"/>
</dbReference>
<feature type="region of interest" description="Disordered" evidence="1">
    <location>
        <begin position="1"/>
        <end position="192"/>
    </location>
</feature>
<dbReference type="Proteomes" id="UP000054549">
    <property type="component" value="Unassembled WGS sequence"/>
</dbReference>
<dbReference type="HOGENOM" id="CLU_1414821_0_0_1"/>
<accession>A0A0C2WJ33</accession>
<proteinExistence type="predicted"/>
<protein>
    <submittedName>
        <fullName evidence="2">Uncharacterized protein</fullName>
    </submittedName>
</protein>
<evidence type="ECO:0000256" key="1">
    <source>
        <dbReference type="SAM" id="MobiDB-lite"/>
    </source>
</evidence>